<dbReference type="InterPro" id="IPR000073">
    <property type="entry name" value="AB_hydrolase_1"/>
</dbReference>
<keyword evidence="2" id="KW-0028">Amino-acid biosynthesis</keyword>
<dbReference type="SUPFAM" id="SSF53474">
    <property type="entry name" value="alpha/beta-Hydrolases"/>
    <property type="match status" value="1"/>
</dbReference>
<dbReference type="NCBIfam" id="NF001209">
    <property type="entry name" value="PRK00175.1"/>
    <property type="match status" value="1"/>
</dbReference>
<dbReference type="Proteomes" id="UP001212498">
    <property type="component" value="Unassembled WGS sequence"/>
</dbReference>
<gene>
    <name evidence="2" type="primary">metXA</name>
    <name evidence="4" type="ORF">OUY24_19910</name>
</gene>
<dbReference type="EC" id="2.3.1.31" evidence="2"/>
<feature type="active site" evidence="2">
    <location>
        <position position="349"/>
    </location>
</feature>
<dbReference type="RefSeq" id="WP_271277328.1">
    <property type="nucleotide sequence ID" value="NZ_BAABFD010000010.1"/>
</dbReference>
<comment type="subcellular location">
    <subcellularLocation>
        <location evidence="2">Cytoplasm</location>
    </subcellularLocation>
</comment>
<keyword evidence="2" id="KW-0963">Cytoplasm</keyword>
<evidence type="ECO:0000256" key="1">
    <source>
        <dbReference type="ARBA" id="ARBA00022679"/>
    </source>
</evidence>
<proteinExistence type="inferred from homology"/>
<keyword evidence="2" id="KW-0486">Methionine biosynthesis</keyword>
<comment type="subunit">
    <text evidence="2">Homodimer.</text>
</comment>
<sequence length="406" mass="43552">MSQPASTLAAGMAGTAGTVETQYLDLPQPVPLDCGRDLHPVRVAYETYGVLSPQRDNVILVCHALSGDAHAAGLAKVPSEESTRDGFGAADRDGAAGKGLGWWDGMIGPGKAFDTDRFFVICTNLLGGCGGTTGPSSIDPATGRPYGADFPVITVADMVRTQRAFLDVLGIERLAAVAGGSLGGMQAMEWAVMYPDQVDAVVAIASTHALHPQGMAWNAIARDSIMRDPAWQGGHYYGTGRAPDGGMGVARMVGHITYLSAPALDDKFGRRLQFADDLRYTITEPEFEVESYLRHQAGSFVKRFDANTYLYVSRALTYFDLARQHGGGSLTRALEGVAARTLLIAFSSDWLYPPKASEEVARALRDLGKPVEFEVIEAPYGHDCFLLEEARQTPMIRRFLAQGGTG</sequence>
<dbReference type="PIRSF" id="PIRSF000443">
    <property type="entry name" value="Homoser_Ac_trans"/>
    <property type="match status" value="1"/>
</dbReference>
<dbReference type="PANTHER" id="PTHR32268:SF11">
    <property type="entry name" value="HOMOSERINE O-ACETYLTRANSFERASE"/>
    <property type="match status" value="1"/>
</dbReference>
<evidence type="ECO:0000313" key="5">
    <source>
        <dbReference type="Proteomes" id="UP001212498"/>
    </source>
</evidence>
<comment type="caution">
    <text evidence="4">The sequence shown here is derived from an EMBL/GenBank/DDBJ whole genome shotgun (WGS) entry which is preliminary data.</text>
</comment>
<feature type="domain" description="AB hydrolase-1" evidence="3">
    <location>
        <begin position="95"/>
        <end position="387"/>
    </location>
</feature>
<feature type="binding site" evidence="2">
    <location>
        <position position="383"/>
    </location>
    <ligand>
        <name>substrate</name>
    </ligand>
</feature>
<keyword evidence="5" id="KW-1185">Reference proteome</keyword>
<organism evidence="4 5">
    <name type="scientific">Nonomuraea ferruginea</name>
    <dbReference type="NCBI Taxonomy" id="46174"/>
    <lineage>
        <taxon>Bacteria</taxon>
        <taxon>Bacillati</taxon>
        <taxon>Actinomycetota</taxon>
        <taxon>Actinomycetes</taxon>
        <taxon>Streptosporangiales</taxon>
        <taxon>Streptosporangiaceae</taxon>
        <taxon>Nonomuraea</taxon>
    </lineage>
</organism>
<dbReference type="PANTHER" id="PTHR32268">
    <property type="entry name" value="HOMOSERINE O-ACETYLTRANSFERASE"/>
    <property type="match status" value="1"/>
</dbReference>
<dbReference type="Pfam" id="PF00561">
    <property type="entry name" value="Abhydrolase_1"/>
    <property type="match status" value="1"/>
</dbReference>
<comment type="similarity">
    <text evidence="2">Belongs to the AB hydrolase superfamily. MetX family.</text>
</comment>
<evidence type="ECO:0000256" key="2">
    <source>
        <dbReference type="HAMAP-Rule" id="MF_00296"/>
    </source>
</evidence>
<protein>
    <recommendedName>
        <fullName evidence="2">Homoserine O-acetyltransferase</fullName>
        <shortName evidence="2">HAT</shortName>
        <ecNumber evidence="2">2.3.1.31</ecNumber>
    </recommendedName>
    <alternativeName>
        <fullName evidence="2">Homoserine transacetylase</fullName>
        <shortName evidence="2">HTA</shortName>
    </alternativeName>
</protein>
<dbReference type="EMBL" id="JAPNUD010000053">
    <property type="protein sequence ID" value="MDA0642899.1"/>
    <property type="molecule type" value="Genomic_DNA"/>
</dbReference>
<name>A0ABT4T0E7_9ACTN</name>
<keyword evidence="1 2" id="KW-0808">Transferase</keyword>
<feature type="active site" description="Nucleophile" evidence="2">
    <location>
        <position position="181"/>
    </location>
</feature>
<evidence type="ECO:0000259" key="3">
    <source>
        <dbReference type="Pfam" id="PF00561"/>
    </source>
</evidence>
<feature type="active site" evidence="2">
    <location>
        <position position="382"/>
    </location>
</feature>
<dbReference type="GO" id="GO:0004414">
    <property type="term" value="F:homoserine O-acetyltransferase activity"/>
    <property type="evidence" value="ECO:0007669"/>
    <property type="project" value="UniProtKB-EC"/>
</dbReference>
<reference evidence="4 5" key="1">
    <citation type="submission" date="2022-11" db="EMBL/GenBank/DDBJ databases">
        <title>Nonomuraea corallina sp. nov., a new species of the genus Nonomuraea isolated from sea side sediment in Thai sea.</title>
        <authorList>
            <person name="Ngamcharungchit C."/>
            <person name="Matsumoto A."/>
            <person name="Suriyachadkun C."/>
            <person name="Panbangred W."/>
            <person name="Inahashi Y."/>
            <person name="Intra B."/>
        </authorList>
    </citation>
    <scope>NUCLEOTIDE SEQUENCE [LARGE SCALE GENOMIC DNA]</scope>
    <source>
        <strain evidence="4 5">DSM 43553</strain>
    </source>
</reference>
<comment type="function">
    <text evidence="2">Transfers an acetyl group from acetyl-CoA to L-homoserine, forming acetyl-L-homoserine.</text>
</comment>
<comment type="pathway">
    <text evidence="2">Amino-acid biosynthesis; L-methionine biosynthesis via de novo pathway; O-acetyl-L-homoserine from L-homoserine: step 1/1.</text>
</comment>
<comment type="catalytic activity">
    <reaction evidence="2">
        <text>L-homoserine + acetyl-CoA = O-acetyl-L-homoserine + CoA</text>
        <dbReference type="Rhea" id="RHEA:13701"/>
        <dbReference type="ChEBI" id="CHEBI:57287"/>
        <dbReference type="ChEBI" id="CHEBI:57288"/>
        <dbReference type="ChEBI" id="CHEBI:57476"/>
        <dbReference type="ChEBI" id="CHEBI:57716"/>
        <dbReference type="EC" id="2.3.1.31"/>
    </reaction>
</comment>
<comment type="caution">
    <text evidence="2">Lacks conserved residue(s) required for the propagation of feature annotation.</text>
</comment>
<accession>A0ABT4T0E7</accession>
<feature type="binding site" evidence="2">
    <location>
        <position position="251"/>
    </location>
    <ligand>
        <name>substrate</name>
    </ligand>
</feature>
<dbReference type="Gene3D" id="3.40.50.1820">
    <property type="entry name" value="alpha/beta hydrolase"/>
    <property type="match status" value="1"/>
</dbReference>
<dbReference type="NCBIfam" id="TIGR01392">
    <property type="entry name" value="homoserO_Ac_trn"/>
    <property type="match status" value="1"/>
</dbReference>
<dbReference type="InterPro" id="IPR008220">
    <property type="entry name" value="HAT_MetX-like"/>
</dbReference>
<evidence type="ECO:0000313" key="4">
    <source>
        <dbReference type="EMBL" id="MDA0642899.1"/>
    </source>
</evidence>
<dbReference type="HAMAP" id="MF_00296">
    <property type="entry name" value="MetX_acyltransf"/>
    <property type="match status" value="1"/>
</dbReference>
<dbReference type="InterPro" id="IPR029058">
    <property type="entry name" value="AB_hydrolase_fold"/>
</dbReference>
<keyword evidence="2 4" id="KW-0012">Acyltransferase</keyword>